<name>A0A9N9CIT9_9GLOM</name>
<dbReference type="AlphaFoldDB" id="A0A9N9CIT9"/>
<keyword evidence="2" id="KW-1185">Reference proteome</keyword>
<accession>A0A9N9CIT9</accession>
<evidence type="ECO:0000313" key="2">
    <source>
        <dbReference type="Proteomes" id="UP000789570"/>
    </source>
</evidence>
<dbReference type="Proteomes" id="UP000789570">
    <property type="component" value="Unassembled WGS sequence"/>
</dbReference>
<dbReference type="OrthoDB" id="2400715at2759"/>
<reference evidence="1" key="1">
    <citation type="submission" date="2021-06" db="EMBL/GenBank/DDBJ databases">
        <authorList>
            <person name="Kallberg Y."/>
            <person name="Tangrot J."/>
            <person name="Rosling A."/>
        </authorList>
    </citation>
    <scope>NUCLEOTIDE SEQUENCE</scope>
    <source>
        <strain evidence="1">UK204</strain>
    </source>
</reference>
<sequence>VSNVTSIEEQRLINKLDHAARKIFKVFYLQYECHQQLIWQYQAWPNETKLPLLDGKEEIKKLLEVIEYLTQEMDEQICLDDVVDILKTKELIHFALTDLVVRGLIQEDIILQKSFEGSTCLSSSIFIASVVPGAQASANMQIWYYFVK</sequence>
<evidence type="ECO:0000313" key="1">
    <source>
        <dbReference type="EMBL" id="CAG8601834.1"/>
    </source>
</evidence>
<proteinExistence type="predicted"/>
<comment type="caution">
    <text evidence="1">The sequence shown here is derived from an EMBL/GenBank/DDBJ whole genome shotgun (WGS) entry which is preliminary data.</text>
</comment>
<feature type="non-terminal residue" evidence="1">
    <location>
        <position position="148"/>
    </location>
</feature>
<gene>
    <name evidence="1" type="ORF">FCALED_LOCUS8627</name>
</gene>
<organism evidence="1 2">
    <name type="scientific">Funneliformis caledonium</name>
    <dbReference type="NCBI Taxonomy" id="1117310"/>
    <lineage>
        <taxon>Eukaryota</taxon>
        <taxon>Fungi</taxon>
        <taxon>Fungi incertae sedis</taxon>
        <taxon>Mucoromycota</taxon>
        <taxon>Glomeromycotina</taxon>
        <taxon>Glomeromycetes</taxon>
        <taxon>Glomerales</taxon>
        <taxon>Glomeraceae</taxon>
        <taxon>Funneliformis</taxon>
    </lineage>
</organism>
<protein>
    <submittedName>
        <fullName evidence="1">13825_t:CDS:1</fullName>
    </submittedName>
</protein>
<dbReference type="EMBL" id="CAJVPQ010002570">
    <property type="protein sequence ID" value="CAG8601834.1"/>
    <property type="molecule type" value="Genomic_DNA"/>
</dbReference>